<dbReference type="SUPFAM" id="SSF53335">
    <property type="entry name" value="S-adenosyl-L-methionine-dependent methyltransferases"/>
    <property type="match status" value="1"/>
</dbReference>
<evidence type="ECO:0000313" key="1">
    <source>
        <dbReference type="EMBL" id="KAK3168928.1"/>
    </source>
</evidence>
<evidence type="ECO:0000313" key="2">
    <source>
        <dbReference type="Proteomes" id="UP001276659"/>
    </source>
</evidence>
<organism evidence="1 2">
    <name type="scientific">Lepraria neglecta</name>
    <dbReference type="NCBI Taxonomy" id="209136"/>
    <lineage>
        <taxon>Eukaryota</taxon>
        <taxon>Fungi</taxon>
        <taxon>Dikarya</taxon>
        <taxon>Ascomycota</taxon>
        <taxon>Pezizomycotina</taxon>
        <taxon>Lecanoromycetes</taxon>
        <taxon>OSLEUM clade</taxon>
        <taxon>Lecanoromycetidae</taxon>
        <taxon>Lecanorales</taxon>
        <taxon>Lecanorineae</taxon>
        <taxon>Stereocaulaceae</taxon>
        <taxon>Lepraria</taxon>
    </lineage>
</organism>
<comment type="caution">
    <text evidence="1">The sequence shown here is derived from an EMBL/GenBank/DDBJ whole genome shotgun (WGS) entry which is preliminary data.</text>
</comment>
<name>A0AAE0DJ46_9LECA</name>
<dbReference type="CDD" id="cd02440">
    <property type="entry name" value="AdoMet_MTases"/>
    <property type="match status" value="1"/>
</dbReference>
<reference evidence="1" key="1">
    <citation type="submission" date="2022-11" db="EMBL/GenBank/DDBJ databases">
        <title>Chromosomal genome sequence assembly and mating type (MAT) locus characterization of the leprose asexual lichenized fungus Lepraria neglecta (Nyl.) Erichsen.</title>
        <authorList>
            <person name="Allen J.L."/>
            <person name="Pfeffer B."/>
        </authorList>
    </citation>
    <scope>NUCLEOTIDE SEQUENCE</scope>
    <source>
        <strain evidence="1">Allen 5258</strain>
    </source>
</reference>
<accession>A0AAE0DJ46</accession>
<keyword evidence="2" id="KW-1185">Reference proteome</keyword>
<evidence type="ECO:0008006" key="3">
    <source>
        <dbReference type="Google" id="ProtNLM"/>
    </source>
</evidence>
<dbReference type="Proteomes" id="UP001276659">
    <property type="component" value="Unassembled WGS sequence"/>
</dbReference>
<proteinExistence type="predicted"/>
<gene>
    <name evidence="1" type="ORF">OEA41_005376</name>
</gene>
<dbReference type="Gene3D" id="3.40.50.150">
    <property type="entry name" value="Vaccinia Virus protein VP39"/>
    <property type="match status" value="1"/>
</dbReference>
<protein>
    <recommendedName>
        <fullName evidence="3">S-adenosyl-L-methionine-dependent methyltransferase</fullName>
    </recommendedName>
</protein>
<sequence length="389" mass="44308">MRPSLMHFKYASLRGGVVPPIFRPGHPARMGNAILCMATVNATHETEPHFLSHEIAFPKQPITSPLEKGAHLLKKEVLNKKLAQNPPYMLGRDYQASARLALLHLMNHATTGYLLHPCIPLDNVKDLRVADVGCGTGLWLGTLGREMPSTARLDGFDISDQQFPKGNPYGENVSLSKLDIFQPVPEHLRAKYDVVHLRYFMGVVTDESMQIAVDNLNAMLSKWFRCEELRSELTVMVEPGGYLQWDEEDSISKMPVYASNTDAAQAQLRCFIRRHLWPRTKSVLSLLGKTVMNRRAYTHYSWINNIPSFFHRSGLNVIEYNTRAPLPMYRKPWTEDFLLAYAEVSDKIENVPEREWFRDMHAKAVQDAANGWHLDWELIICVGKKALVA</sequence>
<dbReference type="AlphaFoldDB" id="A0AAE0DJ46"/>
<dbReference type="EMBL" id="JASNWA010000010">
    <property type="protein sequence ID" value="KAK3168928.1"/>
    <property type="molecule type" value="Genomic_DNA"/>
</dbReference>
<dbReference type="Pfam" id="PF13489">
    <property type="entry name" value="Methyltransf_23"/>
    <property type="match status" value="1"/>
</dbReference>
<dbReference type="InterPro" id="IPR029063">
    <property type="entry name" value="SAM-dependent_MTases_sf"/>
</dbReference>